<dbReference type="EMBL" id="JBJQOH010000004">
    <property type="protein sequence ID" value="KAL3689872.1"/>
    <property type="molecule type" value="Genomic_DNA"/>
</dbReference>
<keyword evidence="3" id="KW-1185">Reference proteome</keyword>
<gene>
    <name evidence="2" type="ORF">R1sor_016181</name>
</gene>
<evidence type="ECO:0000313" key="2">
    <source>
        <dbReference type="EMBL" id="KAL3689872.1"/>
    </source>
</evidence>
<reference evidence="2 3" key="1">
    <citation type="submission" date="2024-09" db="EMBL/GenBank/DDBJ databases">
        <title>Chromosome-scale assembly of Riccia sorocarpa.</title>
        <authorList>
            <person name="Paukszto L."/>
        </authorList>
    </citation>
    <scope>NUCLEOTIDE SEQUENCE [LARGE SCALE GENOMIC DNA]</scope>
    <source>
        <strain evidence="2">LP-2024</strain>
        <tissue evidence="2">Aerial parts of the thallus</tissue>
    </source>
</reference>
<accession>A0ABD3HH16</accession>
<name>A0ABD3HH16_9MARC</name>
<organism evidence="2 3">
    <name type="scientific">Riccia sorocarpa</name>
    <dbReference type="NCBI Taxonomy" id="122646"/>
    <lineage>
        <taxon>Eukaryota</taxon>
        <taxon>Viridiplantae</taxon>
        <taxon>Streptophyta</taxon>
        <taxon>Embryophyta</taxon>
        <taxon>Marchantiophyta</taxon>
        <taxon>Marchantiopsida</taxon>
        <taxon>Marchantiidae</taxon>
        <taxon>Marchantiales</taxon>
        <taxon>Ricciaceae</taxon>
        <taxon>Riccia</taxon>
    </lineage>
</organism>
<dbReference type="Proteomes" id="UP001633002">
    <property type="component" value="Unassembled WGS sequence"/>
</dbReference>
<comment type="caution">
    <text evidence="2">The sequence shown here is derived from an EMBL/GenBank/DDBJ whole genome shotgun (WGS) entry which is preliminary data.</text>
</comment>
<feature type="region of interest" description="Disordered" evidence="1">
    <location>
        <begin position="41"/>
        <end position="71"/>
    </location>
</feature>
<evidence type="ECO:0000256" key="1">
    <source>
        <dbReference type="SAM" id="MobiDB-lite"/>
    </source>
</evidence>
<proteinExistence type="predicted"/>
<evidence type="ECO:0000313" key="3">
    <source>
        <dbReference type="Proteomes" id="UP001633002"/>
    </source>
</evidence>
<dbReference type="AlphaFoldDB" id="A0ABD3HH16"/>
<protein>
    <submittedName>
        <fullName evidence="2">Uncharacterized protein</fullName>
    </submittedName>
</protein>
<sequence length="158" mass="18289">MVQGGITRFRFKVLSEEEKFEQIQHQLWKFVAQSPVQVQVERQKKGPGRPPKVFQQVERQKKGPGRPPKVFQHADVLDQSMQLSNNEEAGAEDIVKLGRGMDTRKFCLVSLRRPQAEAFLSRLKTVNERSILEKESWDMLRLKQRNPGPPETQIPRST</sequence>